<dbReference type="AlphaFoldDB" id="A0AAE3RC92"/>
<organism evidence="2 3">
    <name type="scientific">Xanthocytophaga agilis</name>
    <dbReference type="NCBI Taxonomy" id="3048010"/>
    <lineage>
        <taxon>Bacteria</taxon>
        <taxon>Pseudomonadati</taxon>
        <taxon>Bacteroidota</taxon>
        <taxon>Cytophagia</taxon>
        <taxon>Cytophagales</taxon>
        <taxon>Rhodocytophagaceae</taxon>
        <taxon>Xanthocytophaga</taxon>
    </lineage>
</organism>
<name>A0AAE3RC92_9BACT</name>
<proteinExistence type="predicted"/>
<accession>A0AAE3RC92</accession>
<protein>
    <recommendedName>
        <fullName evidence="4">DUF4890 domain-containing protein</fullName>
    </recommendedName>
</protein>
<comment type="caution">
    <text evidence="2">The sequence shown here is derived from an EMBL/GenBank/DDBJ whole genome shotgun (WGS) entry which is preliminary data.</text>
</comment>
<evidence type="ECO:0000313" key="3">
    <source>
        <dbReference type="Proteomes" id="UP001232063"/>
    </source>
</evidence>
<dbReference type="Proteomes" id="UP001232063">
    <property type="component" value="Unassembled WGS sequence"/>
</dbReference>
<reference evidence="2" key="1">
    <citation type="submission" date="2023-05" db="EMBL/GenBank/DDBJ databases">
        <authorList>
            <person name="Zhang X."/>
        </authorList>
    </citation>
    <scope>NUCLEOTIDE SEQUENCE</scope>
    <source>
        <strain evidence="2">BD1B2-1</strain>
    </source>
</reference>
<feature type="chain" id="PRO_5042067713" description="DUF4890 domain-containing protein" evidence="1">
    <location>
        <begin position="21"/>
        <end position="131"/>
    </location>
</feature>
<sequence length="131" mass="16088">MKKLAFLAALGFILTSNVFAQRTDRDYNRNTAYMHERNSRPYRASPEEIAHRKSEELDRRFRLSGSQQRKVEALALRTEREKQDLERRDRMRGIPEYKYRKEMQRIQNDWEKGLRSILTRKQYDSYRDRWN</sequence>
<keyword evidence="3" id="KW-1185">Reference proteome</keyword>
<evidence type="ECO:0000313" key="2">
    <source>
        <dbReference type="EMBL" id="MDJ1504893.1"/>
    </source>
</evidence>
<keyword evidence="1" id="KW-0732">Signal</keyword>
<evidence type="ECO:0008006" key="4">
    <source>
        <dbReference type="Google" id="ProtNLM"/>
    </source>
</evidence>
<dbReference type="EMBL" id="JASJOU010000013">
    <property type="protein sequence ID" value="MDJ1504893.1"/>
    <property type="molecule type" value="Genomic_DNA"/>
</dbReference>
<dbReference type="RefSeq" id="WP_314516587.1">
    <property type="nucleotide sequence ID" value="NZ_JASJOU010000013.1"/>
</dbReference>
<evidence type="ECO:0000256" key="1">
    <source>
        <dbReference type="SAM" id="SignalP"/>
    </source>
</evidence>
<gene>
    <name evidence="2" type="ORF">QNI22_29790</name>
</gene>
<feature type="signal peptide" evidence="1">
    <location>
        <begin position="1"/>
        <end position="20"/>
    </location>
</feature>